<protein>
    <recommendedName>
        <fullName evidence="1">Beta-lactamase class A catalytic domain-containing protein</fullName>
    </recommendedName>
</protein>
<gene>
    <name evidence="2" type="ORF">AC812_13900</name>
</gene>
<dbReference type="PANTHER" id="PTHR35333:SF3">
    <property type="entry name" value="BETA-LACTAMASE-TYPE TRANSPEPTIDASE FOLD CONTAINING PROTEIN"/>
    <property type="match status" value="1"/>
</dbReference>
<dbReference type="STRING" id="360411.AC812_13900"/>
<dbReference type="Proteomes" id="UP000050514">
    <property type="component" value="Unassembled WGS sequence"/>
</dbReference>
<dbReference type="SUPFAM" id="SSF56601">
    <property type="entry name" value="beta-lactamase/transpeptidase-like"/>
    <property type="match status" value="1"/>
</dbReference>
<reference evidence="2 3" key="1">
    <citation type="submission" date="2015-07" db="EMBL/GenBank/DDBJ databases">
        <title>Draft genome of Bellilinea caldifistulae DSM 17877.</title>
        <authorList>
            <person name="Hemp J."/>
            <person name="Ward L.M."/>
            <person name="Pace L.A."/>
            <person name="Fischer W.W."/>
        </authorList>
    </citation>
    <scope>NUCLEOTIDE SEQUENCE [LARGE SCALE GENOMIC DNA]</scope>
    <source>
        <strain evidence="2 3">GOMI-1</strain>
    </source>
</reference>
<dbReference type="OrthoDB" id="138826at2"/>
<evidence type="ECO:0000313" key="3">
    <source>
        <dbReference type="Proteomes" id="UP000050514"/>
    </source>
</evidence>
<feature type="domain" description="Beta-lactamase class A catalytic" evidence="1">
    <location>
        <begin position="284"/>
        <end position="458"/>
    </location>
</feature>
<comment type="caution">
    <text evidence="2">The sequence shown here is derived from an EMBL/GenBank/DDBJ whole genome shotgun (WGS) entry which is preliminary data.</text>
</comment>
<evidence type="ECO:0000259" key="1">
    <source>
        <dbReference type="Pfam" id="PF13354"/>
    </source>
</evidence>
<organism evidence="2 3">
    <name type="scientific">Bellilinea caldifistulae</name>
    <dbReference type="NCBI Taxonomy" id="360411"/>
    <lineage>
        <taxon>Bacteria</taxon>
        <taxon>Bacillati</taxon>
        <taxon>Chloroflexota</taxon>
        <taxon>Anaerolineae</taxon>
        <taxon>Anaerolineales</taxon>
        <taxon>Anaerolineaceae</taxon>
        <taxon>Bellilinea</taxon>
    </lineage>
</organism>
<dbReference type="InterPro" id="IPR000871">
    <property type="entry name" value="Beta-lactam_class-A"/>
</dbReference>
<sequence>MKHLRWIPFLRVVSLLFILAAGGLVLLAEQQLRQIQDILPANSQWGVVNVGGLTVEQARQRVLAIYLSPIELNYQNERIQASAERLGFRVDLPDNLENFQSNSSAFSFWAYLWNKPQQPKVLPIEFSLDETQLRAYLQDEIASRYDISSIPPLPLPGSSRFSTGVSGRHLDVEASVARFQGVLRDPFNRKIELVVKHEPASQVGSNLLKAVLINELKEANFNGIAEIFAYHLTEQQVVHFAVADGQEVSAEIAFSAASTIKIPILLTALMQIEPPFPDEFIRMAERMMVYSENPPADQMMETYLGSTLAPLKVTEFLQNAGFRNTFLAGYFYLGAPLLRRFETPANQRVDINLNPDVYNQTTAGDMGQMLRAIYSCAESNQGVLVEISNGQLTSEKCAFLLEMMKRNRIGVLGQAGLPEGIPFAHKHGWSEESDGLLHTISDAGIVFGPQTDYVLVIFLYDPQQLLFEPANMLMARLSQRIFNAWNPDFQVEWNFGKFQYR</sequence>
<dbReference type="AlphaFoldDB" id="A0A0P6WUD9"/>
<dbReference type="RefSeq" id="WP_061917566.1">
    <property type="nucleotide sequence ID" value="NZ_DF967971.1"/>
</dbReference>
<dbReference type="InterPro" id="IPR045155">
    <property type="entry name" value="Beta-lactam_cat"/>
</dbReference>
<dbReference type="GO" id="GO:0046677">
    <property type="term" value="P:response to antibiotic"/>
    <property type="evidence" value="ECO:0007669"/>
    <property type="project" value="InterPro"/>
</dbReference>
<dbReference type="EMBL" id="LGHJ01000019">
    <property type="protein sequence ID" value="KPL73873.1"/>
    <property type="molecule type" value="Genomic_DNA"/>
</dbReference>
<dbReference type="Gene3D" id="3.40.710.10">
    <property type="entry name" value="DD-peptidase/beta-lactamase superfamily"/>
    <property type="match status" value="1"/>
</dbReference>
<keyword evidence="3" id="KW-1185">Reference proteome</keyword>
<accession>A0A0P6WUD9</accession>
<name>A0A0P6WUD9_9CHLR</name>
<evidence type="ECO:0000313" key="2">
    <source>
        <dbReference type="EMBL" id="KPL73873.1"/>
    </source>
</evidence>
<dbReference type="PANTHER" id="PTHR35333">
    <property type="entry name" value="BETA-LACTAMASE"/>
    <property type="match status" value="1"/>
</dbReference>
<dbReference type="InterPro" id="IPR012338">
    <property type="entry name" value="Beta-lactam/transpept-like"/>
</dbReference>
<proteinExistence type="predicted"/>
<dbReference type="Pfam" id="PF13354">
    <property type="entry name" value="Beta-lactamase2"/>
    <property type="match status" value="1"/>
</dbReference>
<dbReference type="GO" id="GO:0030655">
    <property type="term" value="P:beta-lactam antibiotic catabolic process"/>
    <property type="evidence" value="ECO:0007669"/>
    <property type="project" value="InterPro"/>
</dbReference>
<dbReference type="GO" id="GO:0008800">
    <property type="term" value="F:beta-lactamase activity"/>
    <property type="evidence" value="ECO:0007669"/>
    <property type="project" value="InterPro"/>
</dbReference>